<reference evidence="5 6" key="1">
    <citation type="journal article" date="2020" name="bioRxiv">
        <title>Whole genome comparisons of ergot fungi reveals the divergence and evolution of species within the genus Claviceps are the result of varying mechanisms driving genome evolution and host range expansion.</title>
        <authorList>
            <person name="Wyka S.A."/>
            <person name="Mondo S.J."/>
            <person name="Liu M."/>
            <person name="Dettman J."/>
            <person name="Nalam V."/>
            <person name="Broders K.D."/>
        </authorList>
    </citation>
    <scope>NUCLEOTIDE SEQUENCE [LARGE SCALE GENOMIC DNA]</scope>
    <source>
        <strain evidence="5 6">CCC 1485</strain>
    </source>
</reference>
<evidence type="ECO:0000313" key="5">
    <source>
        <dbReference type="EMBL" id="KAG5935709.1"/>
    </source>
</evidence>
<dbReference type="InterPro" id="IPR052837">
    <property type="entry name" value="Mitoribosomal_bS21"/>
</dbReference>
<dbReference type="GO" id="GO:0005763">
    <property type="term" value="C:mitochondrial small ribosomal subunit"/>
    <property type="evidence" value="ECO:0007669"/>
    <property type="project" value="TreeGrafter"/>
</dbReference>
<name>A0A9P7MAT4_9HYPO</name>
<feature type="compositionally biased region" description="Polar residues" evidence="4">
    <location>
        <begin position="60"/>
        <end position="72"/>
    </location>
</feature>
<dbReference type="GO" id="GO:0003735">
    <property type="term" value="F:structural constituent of ribosome"/>
    <property type="evidence" value="ECO:0007669"/>
    <property type="project" value="InterPro"/>
</dbReference>
<dbReference type="PANTHER" id="PTHR41237">
    <property type="entry name" value="37S RIBOSOMAL PROTEIN MRP21, MITOCHONDRIAL"/>
    <property type="match status" value="1"/>
</dbReference>
<feature type="compositionally biased region" description="Polar residues" evidence="4">
    <location>
        <begin position="9"/>
        <end position="19"/>
    </location>
</feature>
<comment type="caution">
    <text evidence="5">The sequence shown here is derived from an EMBL/GenBank/DDBJ whole genome shotgun (WGS) entry which is preliminary data.</text>
</comment>
<dbReference type="OrthoDB" id="2501249at2759"/>
<dbReference type="AlphaFoldDB" id="A0A9P7MAT4"/>
<keyword evidence="3" id="KW-0687">Ribonucleoprotein</keyword>
<comment type="similarity">
    <text evidence="1">Belongs to the bacterial ribosomal protein bS21 family.</text>
</comment>
<keyword evidence="6" id="KW-1185">Reference proteome</keyword>
<evidence type="ECO:0000256" key="1">
    <source>
        <dbReference type="ARBA" id="ARBA00006640"/>
    </source>
</evidence>
<accession>A0A9P7MAT4</accession>
<sequence>MAGRLFASATANPITTRAFSSAIPLRSAPPKRSPFQNTLSNNARSNPLVGDYVPDEPAPSRQNRNPTSTSRLSLFDPSPSPTTSESILDAPASSSPPPPPPPLESSKAEEASPKQDQTSHPYDANATIHLTEIISGKTDKNRKGVKMINPLDEPVLRSRALTGRTVFIKDRVTPQSAPKPMVAIRLLERLCREQKIREKFHSQKFHERASNKRKRLSSSRWRARFKVGFKAVVSRVVELKRQGW</sequence>
<evidence type="ECO:0008006" key="7">
    <source>
        <dbReference type="Google" id="ProtNLM"/>
    </source>
</evidence>
<dbReference type="Pfam" id="PF01165">
    <property type="entry name" value="Ribosomal_S21"/>
    <property type="match status" value="1"/>
</dbReference>
<protein>
    <recommendedName>
        <fullName evidence="7">Ribosomal protein S21</fullName>
    </recommendedName>
</protein>
<dbReference type="InterPro" id="IPR001911">
    <property type="entry name" value="Ribosomal_bS21"/>
</dbReference>
<evidence type="ECO:0000313" key="6">
    <source>
        <dbReference type="Proteomes" id="UP000706124"/>
    </source>
</evidence>
<evidence type="ECO:0000256" key="3">
    <source>
        <dbReference type="ARBA" id="ARBA00023274"/>
    </source>
</evidence>
<feature type="region of interest" description="Disordered" evidence="4">
    <location>
        <begin position="1"/>
        <end position="126"/>
    </location>
</feature>
<evidence type="ECO:0000256" key="2">
    <source>
        <dbReference type="ARBA" id="ARBA00022980"/>
    </source>
</evidence>
<dbReference type="Proteomes" id="UP000706124">
    <property type="component" value="Unassembled WGS sequence"/>
</dbReference>
<keyword evidence="2" id="KW-0689">Ribosomal protein</keyword>
<feature type="compositionally biased region" description="Polar residues" evidence="4">
    <location>
        <begin position="34"/>
        <end position="45"/>
    </location>
</feature>
<organism evidence="5 6">
    <name type="scientific">Claviceps pazoutovae</name>
    <dbReference type="NCBI Taxonomy" id="1649127"/>
    <lineage>
        <taxon>Eukaryota</taxon>
        <taxon>Fungi</taxon>
        <taxon>Dikarya</taxon>
        <taxon>Ascomycota</taxon>
        <taxon>Pezizomycotina</taxon>
        <taxon>Sordariomycetes</taxon>
        <taxon>Hypocreomycetidae</taxon>
        <taxon>Hypocreales</taxon>
        <taxon>Clavicipitaceae</taxon>
        <taxon>Claviceps</taxon>
    </lineage>
</organism>
<dbReference type="GO" id="GO:0070124">
    <property type="term" value="P:mitochondrial translational initiation"/>
    <property type="evidence" value="ECO:0007669"/>
    <property type="project" value="TreeGrafter"/>
</dbReference>
<dbReference type="PANTHER" id="PTHR41237:SF1">
    <property type="entry name" value="SMALL RIBOSOMAL SUBUNIT PROTEIN BS21M"/>
    <property type="match status" value="1"/>
</dbReference>
<proteinExistence type="inferred from homology"/>
<gene>
    <name evidence="5" type="ORF">E4U60_002991</name>
</gene>
<feature type="compositionally biased region" description="Pro residues" evidence="4">
    <location>
        <begin position="94"/>
        <end position="103"/>
    </location>
</feature>
<evidence type="ECO:0000256" key="4">
    <source>
        <dbReference type="SAM" id="MobiDB-lite"/>
    </source>
</evidence>
<dbReference type="EMBL" id="SRPO01000244">
    <property type="protein sequence ID" value="KAG5935709.1"/>
    <property type="molecule type" value="Genomic_DNA"/>
</dbReference>